<feature type="transmembrane region" description="Helical" evidence="1">
    <location>
        <begin position="12"/>
        <end position="31"/>
    </location>
</feature>
<evidence type="ECO:0000313" key="2">
    <source>
        <dbReference type="EMBL" id="RMA71666.1"/>
    </source>
</evidence>
<proteinExistence type="predicted"/>
<dbReference type="RefSeq" id="WP_121926597.1">
    <property type="nucleotide sequence ID" value="NZ_CBCSGA010000016.1"/>
</dbReference>
<keyword evidence="1" id="KW-0812">Transmembrane</keyword>
<keyword evidence="1" id="KW-1133">Transmembrane helix</keyword>
<comment type="caution">
    <text evidence="2">The sequence shown here is derived from an EMBL/GenBank/DDBJ whole genome shotgun (WGS) entry which is preliminary data.</text>
</comment>
<reference evidence="2 3" key="1">
    <citation type="submission" date="2018-10" db="EMBL/GenBank/DDBJ databases">
        <title>Genomic Encyclopedia of Archaeal and Bacterial Type Strains, Phase II (KMG-II): from individual species to whole genera.</title>
        <authorList>
            <person name="Goeker M."/>
        </authorList>
    </citation>
    <scope>NUCLEOTIDE SEQUENCE [LARGE SCALE GENOMIC DNA]</scope>
    <source>
        <strain evidence="2 3">DSM 19727</strain>
    </source>
</reference>
<gene>
    <name evidence="2" type="ORF">BC961_3056</name>
</gene>
<organism evidence="2 3">
    <name type="scientific">Flavobacterium weaverense</name>
    <dbReference type="NCBI Taxonomy" id="271156"/>
    <lineage>
        <taxon>Bacteria</taxon>
        <taxon>Pseudomonadati</taxon>
        <taxon>Bacteroidota</taxon>
        <taxon>Flavobacteriia</taxon>
        <taxon>Flavobacteriales</taxon>
        <taxon>Flavobacteriaceae</taxon>
        <taxon>Flavobacterium</taxon>
    </lineage>
</organism>
<keyword evidence="1" id="KW-0472">Membrane</keyword>
<sequence length="122" mass="13698">MIDSLNAISQNPLINIPFFVGLIFVAAGIITRSFPPRKINSLYGYRSTSSMKSQERWTFAQEYSSKEMIKLGLLLFICGFLGLITNFNDSVNLALGLGLMFLILTVLIWRVEKAIKSKFNGN</sequence>
<dbReference type="OrthoDB" id="3173919at2"/>
<name>A0A3L9ZGH9_9FLAO</name>
<feature type="transmembrane region" description="Helical" evidence="1">
    <location>
        <begin position="68"/>
        <end position="87"/>
    </location>
</feature>
<dbReference type="Proteomes" id="UP000280368">
    <property type="component" value="Unassembled WGS sequence"/>
</dbReference>
<keyword evidence="3" id="KW-1185">Reference proteome</keyword>
<dbReference type="EMBL" id="REFH01000014">
    <property type="protein sequence ID" value="RMA71666.1"/>
    <property type="molecule type" value="Genomic_DNA"/>
</dbReference>
<dbReference type="Pfam" id="PF13630">
    <property type="entry name" value="SdpI"/>
    <property type="match status" value="1"/>
</dbReference>
<accession>A0A3L9ZGH9</accession>
<dbReference type="InterPro" id="IPR025962">
    <property type="entry name" value="SdpI/YhfL"/>
</dbReference>
<evidence type="ECO:0000256" key="1">
    <source>
        <dbReference type="SAM" id="Phobius"/>
    </source>
</evidence>
<protein>
    <submittedName>
        <fullName evidence="2">SdpI/YhfL family protein</fullName>
    </submittedName>
</protein>
<dbReference type="AlphaFoldDB" id="A0A3L9ZGH9"/>
<evidence type="ECO:0000313" key="3">
    <source>
        <dbReference type="Proteomes" id="UP000280368"/>
    </source>
</evidence>
<feature type="transmembrane region" description="Helical" evidence="1">
    <location>
        <begin position="93"/>
        <end position="111"/>
    </location>
</feature>